<evidence type="ECO:0000256" key="4">
    <source>
        <dbReference type="ARBA" id="ARBA00022448"/>
    </source>
</evidence>
<sequence>MHMKIKIIYTSLTSNTQETVEVLSDDLTAQDIDVEVFDSEDGIEVEDFFTDADAYVLATFTDGDGEVPDGIIDFYDDIADFDLTDIPVAVLGTGDTSYDDFCHAVDLLAEQCTASGARLAVPTLKIELAPDDAAITAIEQFGQQLTQQVAAE</sequence>
<dbReference type="PROSITE" id="PS50902">
    <property type="entry name" value="FLAVODOXIN_LIKE"/>
    <property type="match status" value="1"/>
</dbReference>
<evidence type="ECO:0000313" key="9">
    <source>
        <dbReference type="EMBL" id="EJN56180.1"/>
    </source>
</evidence>
<evidence type="ECO:0000256" key="2">
    <source>
        <dbReference type="ARBA" id="ARBA00003297"/>
    </source>
</evidence>
<dbReference type="PANTHER" id="PTHR42809:SF1">
    <property type="entry name" value="FLAVODOXIN 1"/>
    <property type="match status" value="1"/>
</dbReference>
<evidence type="ECO:0000256" key="1">
    <source>
        <dbReference type="ARBA" id="ARBA00001917"/>
    </source>
</evidence>
<dbReference type="AlphaFoldDB" id="J3ERF3"/>
<comment type="similarity">
    <text evidence="3">Belongs to the flavodoxin family.</text>
</comment>
<comment type="function">
    <text evidence="2">Low-potential electron donor to a number of redox enzymes.</text>
</comment>
<dbReference type="EMBL" id="AKFP01000016">
    <property type="protein sequence ID" value="EJN56180.1"/>
    <property type="molecule type" value="Genomic_DNA"/>
</dbReference>
<feature type="domain" description="Flavodoxin-like" evidence="8">
    <location>
        <begin position="5"/>
        <end position="146"/>
    </location>
</feature>
<reference evidence="9 10" key="1">
    <citation type="submission" date="2012-05" db="EMBL/GenBank/DDBJ databases">
        <title>Complete Genome Sequence of Lactobacillus coryniformis CECT5711.</title>
        <authorList>
            <person name="Rodriguez J.M."/>
        </authorList>
    </citation>
    <scope>NUCLEOTIDE SEQUENCE [LARGE SCALE GENOMIC DNA]</scope>
    <source>
        <strain evidence="10">CECT5711</strain>
    </source>
</reference>
<evidence type="ECO:0000259" key="8">
    <source>
        <dbReference type="PROSITE" id="PS50902"/>
    </source>
</evidence>
<dbReference type="InterPro" id="IPR050619">
    <property type="entry name" value="Flavodoxin"/>
</dbReference>
<evidence type="ECO:0000313" key="10">
    <source>
        <dbReference type="Proteomes" id="UP000007271"/>
    </source>
</evidence>
<comment type="cofactor">
    <cofactor evidence="1">
        <name>FMN</name>
        <dbReference type="ChEBI" id="CHEBI:58210"/>
    </cofactor>
</comment>
<keyword evidence="4" id="KW-0813">Transport</keyword>
<keyword evidence="7" id="KW-0249">Electron transport</keyword>
<dbReference type="GO" id="GO:0010181">
    <property type="term" value="F:FMN binding"/>
    <property type="evidence" value="ECO:0007669"/>
    <property type="project" value="InterPro"/>
</dbReference>
<dbReference type="PANTHER" id="PTHR42809">
    <property type="entry name" value="FLAVODOXIN 2"/>
    <property type="match status" value="1"/>
</dbReference>
<dbReference type="InterPro" id="IPR029039">
    <property type="entry name" value="Flavoprotein-like_sf"/>
</dbReference>
<evidence type="ECO:0000256" key="3">
    <source>
        <dbReference type="ARBA" id="ARBA00005267"/>
    </source>
</evidence>
<organism evidence="9 10">
    <name type="scientific">Loigolactobacillus coryniformis subsp. coryniformis CECT 5711</name>
    <dbReference type="NCBI Taxonomy" id="1185325"/>
    <lineage>
        <taxon>Bacteria</taxon>
        <taxon>Bacillati</taxon>
        <taxon>Bacillota</taxon>
        <taxon>Bacilli</taxon>
        <taxon>Lactobacillales</taxon>
        <taxon>Lactobacillaceae</taxon>
        <taxon>Loigolactobacillus</taxon>
    </lineage>
</organism>
<dbReference type="PATRIC" id="fig|1185325.3.peg.919"/>
<keyword evidence="5" id="KW-0285">Flavoprotein</keyword>
<evidence type="ECO:0000256" key="5">
    <source>
        <dbReference type="ARBA" id="ARBA00022630"/>
    </source>
</evidence>
<dbReference type="Pfam" id="PF00258">
    <property type="entry name" value="Flavodoxin_1"/>
    <property type="match status" value="1"/>
</dbReference>
<dbReference type="InterPro" id="IPR008254">
    <property type="entry name" value="Flavodoxin/NO_synth"/>
</dbReference>
<accession>J3ERF3</accession>
<evidence type="ECO:0000256" key="6">
    <source>
        <dbReference type="ARBA" id="ARBA00022643"/>
    </source>
</evidence>
<protein>
    <submittedName>
        <fullName evidence="9">Flavodoxin</fullName>
    </submittedName>
</protein>
<dbReference type="Proteomes" id="UP000007271">
    <property type="component" value="Unassembled WGS sequence"/>
</dbReference>
<evidence type="ECO:0000256" key="7">
    <source>
        <dbReference type="ARBA" id="ARBA00022982"/>
    </source>
</evidence>
<dbReference type="STRING" id="1185325.A11Y_21920"/>
<gene>
    <name evidence="9" type="ORF">A11Y_21920</name>
</gene>
<keyword evidence="6" id="KW-0288">FMN</keyword>
<proteinExistence type="inferred from homology"/>
<name>J3ERF3_9LACO</name>
<dbReference type="SUPFAM" id="SSF52218">
    <property type="entry name" value="Flavoproteins"/>
    <property type="match status" value="1"/>
</dbReference>
<dbReference type="Gene3D" id="3.40.50.360">
    <property type="match status" value="1"/>
</dbReference>
<dbReference type="GO" id="GO:0016651">
    <property type="term" value="F:oxidoreductase activity, acting on NAD(P)H"/>
    <property type="evidence" value="ECO:0007669"/>
    <property type="project" value="UniProtKB-ARBA"/>
</dbReference>
<comment type="caution">
    <text evidence="9">The sequence shown here is derived from an EMBL/GenBank/DDBJ whole genome shotgun (WGS) entry which is preliminary data.</text>
</comment>